<comment type="subcellular location">
    <subcellularLocation>
        <location evidence="1">Cell membrane</location>
        <topology evidence="1">Multi-pass membrane protein</topology>
    </subcellularLocation>
</comment>
<dbReference type="Proteomes" id="UP000002714">
    <property type="component" value="Chromosome"/>
</dbReference>
<dbReference type="PANTHER" id="PTHR45339">
    <property type="entry name" value="HYBRID SIGNAL TRANSDUCTION HISTIDINE KINASE J"/>
    <property type="match status" value="1"/>
</dbReference>
<evidence type="ECO:0000256" key="7">
    <source>
        <dbReference type="ARBA" id="ARBA00022989"/>
    </source>
</evidence>
<evidence type="ECO:0000256" key="9">
    <source>
        <dbReference type="ARBA" id="ARBA00023136"/>
    </source>
</evidence>
<keyword evidence="3 10" id="KW-0597">Phosphoprotein</keyword>
<evidence type="ECO:0000256" key="3">
    <source>
        <dbReference type="ARBA" id="ARBA00022553"/>
    </source>
</evidence>
<evidence type="ECO:0000256" key="2">
    <source>
        <dbReference type="ARBA" id="ARBA00022475"/>
    </source>
</evidence>
<dbReference type="eggNOG" id="COG0784">
    <property type="taxonomic scope" value="Bacteria"/>
</dbReference>
<dbReference type="OrthoDB" id="9816343at2"/>
<evidence type="ECO:0000256" key="1">
    <source>
        <dbReference type="ARBA" id="ARBA00004651"/>
    </source>
</evidence>
<reference evidence="13 14" key="1">
    <citation type="journal article" date="2008" name="Appl. Environ. Microbiol.">
        <title>Genome of the epsilonproteobacterial chemolithoautotroph Sulfurimonas denitrificans.</title>
        <authorList>
            <person name="Sievert S.M."/>
            <person name="Scott K.M."/>
            <person name="Klotz M.G."/>
            <person name="Chain P.S.G."/>
            <person name="Hauser L.J."/>
            <person name="Hemp J."/>
            <person name="Huegler M."/>
            <person name="Land M."/>
            <person name="Lapidus A."/>
            <person name="Larimer F.W."/>
            <person name="Lucas S."/>
            <person name="Malfatti S.A."/>
            <person name="Meyer F."/>
            <person name="Paulsen I.T."/>
            <person name="Ren Q."/>
            <person name="Simon J."/>
            <person name="Bailey K."/>
            <person name="Diaz E."/>
            <person name="Fitzpatrick K.A."/>
            <person name="Glover B."/>
            <person name="Gwatney N."/>
            <person name="Korajkic A."/>
            <person name="Long A."/>
            <person name="Mobberley J.M."/>
            <person name="Pantry S.N."/>
            <person name="Pazder G."/>
            <person name="Peterson S."/>
            <person name="Quintanilla J.D."/>
            <person name="Sprinkle R."/>
            <person name="Stephens J."/>
            <person name="Thomas P."/>
            <person name="Vaughn R."/>
            <person name="Weber M.J."/>
            <person name="Wooten L.L."/>
        </authorList>
    </citation>
    <scope>NUCLEOTIDE SEQUENCE [LARGE SCALE GENOMIC DNA]</scope>
    <source>
        <strain evidence="14">ATCC 33889 / DSM 1251</strain>
    </source>
</reference>
<evidence type="ECO:0000313" key="14">
    <source>
        <dbReference type="Proteomes" id="UP000002714"/>
    </source>
</evidence>
<keyword evidence="7 11" id="KW-1133">Transmembrane helix</keyword>
<evidence type="ECO:0000256" key="8">
    <source>
        <dbReference type="ARBA" id="ARBA00023012"/>
    </source>
</evidence>
<dbReference type="Gene3D" id="3.40.50.2300">
    <property type="match status" value="1"/>
</dbReference>
<keyword evidence="4 11" id="KW-0812">Transmembrane</keyword>
<dbReference type="Pfam" id="PF00072">
    <property type="entry name" value="Response_reg"/>
    <property type="match status" value="1"/>
</dbReference>
<proteinExistence type="predicted"/>
<evidence type="ECO:0000313" key="13">
    <source>
        <dbReference type="EMBL" id="ABB44075.1"/>
    </source>
</evidence>
<dbReference type="GO" id="GO:0005886">
    <property type="term" value="C:plasma membrane"/>
    <property type="evidence" value="ECO:0007669"/>
    <property type="project" value="UniProtKB-SubCell"/>
</dbReference>
<dbReference type="KEGG" id="tdn:Suden_0796"/>
<keyword evidence="9 11" id="KW-0472">Membrane</keyword>
<dbReference type="SUPFAM" id="SSF52172">
    <property type="entry name" value="CheY-like"/>
    <property type="match status" value="1"/>
</dbReference>
<gene>
    <name evidence="13" type="ordered locus">Suden_0796</name>
</gene>
<evidence type="ECO:0000256" key="5">
    <source>
        <dbReference type="ARBA" id="ARBA00022741"/>
    </source>
</evidence>
<dbReference type="AlphaFoldDB" id="Q30SF6"/>
<accession>Q30SF6</accession>
<evidence type="ECO:0000256" key="11">
    <source>
        <dbReference type="SAM" id="Phobius"/>
    </source>
</evidence>
<organism evidence="13 14">
    <name type="scientific">Sulfurimonas denitrificans (strain ATCC 33889 / DSM 1251)</name>
    <name type="common">Thiomicrospira denitrificans (strain ATCC 33889 / DSM 1251)</name>
    <dbReference type="NCBI Taxonomy" id="326298"/>
    <lineage>
        <taxon>Bacteria</taxon>
        <taxon>Pseudomonadati</taxon>
        <taxon>Campylobacterota</taxon>
        <taxon>Epsilonproteobacteria</taxon>
        <taxon>Campylobacterales</taxon>
        <taxon>Sulfurimonadaceae</taxon>
        <taxon>Sulfurimonas</taxon>
    </lineage>
</organism>
<feature type="modified residue" description="4-aspartylphosphate" evidence="10">
    <location>
        <position position="132"/>
    </location>
</feature>
<dbReference type="CDD" id="cd17546">
    <property type="entry name" value="REC_hyHK_CKI1_RcsC-like"/>
    <property type="match status" value="1"/>
</dbReference>
<keyword evidence="8" id="KW-0902">Two-component regulatory system</keyword>
<evidence type="ECO:0000256" key="10">
    <source>
        <dbReference type="PROSITE-ProRule" id="PRU00169"/>
    </source>
</evidence>
<dbReference type="PROSITE" id="PS50110">
    <property type="entry name" value="RESPONSE_REGULATORY"/>
    <property type="match status" value="1"/>
</dbReference>
<dbReference type="Gene3D" id="1.20.120.160">
    <property type="entry name" value="HPT domain"/>
    <property type="match status" value="1"/>
</dbReference>
<sequence>MQNFLSENYIEIVVFILFLGLSIIYLILRVKKNKQNKETTNIIREEIEKKVDVKPMLSRKKRELIKHQKITRDDFSIFTGVKILIAEDNIINQKVIIGLLSTSGIDIKVANDGQETLDMLEINSDFSIIFMDVHMPILDGFQATKLIRKNPKYEHIPIIALSGDTDAADIKNMLDVGMDAHVEKPLNIDALYDILYIYTTAQESKNTILYKNNEALKEFDIALGLEICSGDKEFYIEILHDFISTYSNSAMLIQELISNSNGSNAKKILLDISGVAANIGASKLHEIAIELKDSISNPANLEYITKLKKYKRSLQHTCKAINEYIKQN</sequence>
<keyword evidence="14" id="KW-1185">Reference proteome</keyword>
<feature type="transmembrane region" description="Helical" evidence="11">
    <location>
        <begin position="12"/>
        <end position="28"/>
    </location>
</feature>
<dbReference type="STRING" id="326298.Suden_0796"/>
<dbReference type="PANTHER" id="PTHR45339:SF1">
    <property type="entry name" value="HYBRID SIGNAL TRANSDUCTION HISTIDINE KINASE J"/>
    <property type="match status" value="1"/>
</dbReference>
<evidence type="ECO:0000256" key="4">
    <source>
        <dbReference type="ARBA" id="ARBA00022692"/>
    </source>
</evidence>
<evidence type="ECO:0000256" key="6">
    <source>
        <dbReference type="ARBA" id="ARBA00022840"/>
    </source>
</evidence>
<dbReference type="InterPro" id="IPR011006">
    <property type="entry name" value="CheY-like_superfamily"/>
</dbReference>
<feature type="domain" description="Response regulatory" evidence="12">
    <location>
        <begin position="82"/>
        <end position="199"/>
    </location>
</feature>
<keyword evidence="5" id="KW-0547">Nucleotide-binding</keyword>
<dbReference type="InterPro" id="IPR001789">
    <property type="entry name" value="Sig_transdc_resp-reg_receiver"/>
</dbReference>
<dbReference type="EMBL" id="CP000153">
    <property type="protein sequence ID" value="ABB44075.1"/>
    <property type="molecule type" value="Genomic_DNA"/>
</dbReference>
<keyword evidence="6" id="KW-0067">ATP-binding</keyword>
<keyword evidence="2" id="KW-1003">Cell membrane</keyword>
<evidence type="ECO:0000259" key="12">
    <source>
        <dbReference type="PROSITE" id="PS50110"/>
    </source>
</evidence>
<protein>
    <submittedName>
        <fullName evidence="13">Response regulator receiver domain protein (CheY-like)</fullName>
    </submittedName>
</protein>
<dbReference type="SMART" id="SM00448">
    <property type="entry name" value="REC"/>
    <property type="match status" value="1"/>
</dbReference>
<dbReference type="HOGENOM" id="CLU_073073_0_0_7"/>
<dbReference type="RefSeq" id="WP_011372428.1">
    <property type="nucleotide sequence ID" value="NC_007575.1"/>
</dbReference>
<dbReference type="SUPFAM" id="SSF47226">
    <property type="entry name" value="Histidine-containing phosphotransfer domain, HPT domain"/>
    <property type="match status" value="1"/>
</dbReference>
<dbReference type="GO" id="GO:0005524">
    <property type="term" value="F:ATP binding"/>
    <property type="evidence" value="ECO:0007669"/>
    <property type="project" value="UniProtKB-KW"/>
</dbReference>
<dbReference type="GO" id="GO:0000160">
    <property type="term" value="P:phosphorelay signal transduction system"/>
    <property type="evidence" value="ECO:0007669"/>
    <property type="project" value="UniProtKB-KW"/>
</dbReference>
<name>Q30SF6_SULDN</name>
<dbReference type="InterPro" id="IPR036641">
    <property type="entry name" value="HPT_dom_sf"/>
</dbReference>